<proteinExistence type="predicted"/>
<dbReference type="Proteomes" id="UP000441354">
    <property type="component" value="Unassembled WGS sequence"/>
</dbReference>
<protein>
    <submittedName>
        <fullName evidence="1">Uncharacterized protein</fullName>
    </submittedName>
</protein>
<evidence type="ECO:0000313" key="2">
    <source>
        <dbReference type="Proteomes" id="UP000441354"/>
    </source>
</evidence>
<accession>A0A7V7RHZ5</accession>
<dbReference type="OrthoDB" id="2868979at2"/>
<reference evidence="1 2" key="1">
    <citation type="journal article" date="2014" name="Arch. Microbiol.">
        <title>Bacillus mesophilum sp. nov., strain IITR-54T, a novel 4-chlorobiphenyl dechlorinating bacterium.</title>
        <authorList>
            <person name="Manickam N."/>
            <person name="Singh N.K."/>
            <person name="Bajaj A."/>
            <person name="Kumar R.M."/>
            <person name="Kaur G."/>
            <person name="Kaur N."/>
            <person name="Bala M."/>
            <person name="Kumar A."/>
            <person name="Mayilraj S."/>
        </authorList>
    </citation>
    <scope>NUCLEOTIDE SEQUENCE [LARGE SCALE GENOMIC DNA]</scope>
    <source>
        <strain evidence="1 2">IITR-54</strain>
    </source>
</reference>
<organism evidence="1 2">
    <name type="scientific">Bacillus mesophilum</name>
    <dbReference type="NCBI Taxonomy" id="1071718"/>
    <lineage>
        <taxon>Bacteria</taxon>
        <taxon>Bacillati</taxon>
        <taxon>Bacillota</taxon>
        <taxon>Bacilli</taxon>
        <taxon>Bacillales</taxon>
        <taxon>Bacillaceae</taxon>
        <taxon>Bacillus</taxon>
    </lineage>
</organism>
<name>A0A7V7RHZ5_9BACI</name>
<evidence type="ECO:0000313" key="1">
    <source>
        <dbReference type="EMBL" id="KAB2329432.1"/>
    </source>
</evidence>
<dbReference type="EMBL" id="WBOT01000012">
    <property type="protein sequence ID" value="KAB2329432.1"/>
    <property type="molecule type" value="Genomic_DNA"/>
</dbReference>
<dbReference type="RefSeq" id="WP_151576005.1">
    <property type="nucleotide sequence ID" value="NZ_WBOT01000012.1"/>
</dbReference>
<keyword evidence="2" id="KW-1185">Reference proteome</keyword>
<dbReference type="AlphaFoldDB" id="A0A7V7RHZ5"/>
<comment type="caution">
    <text evidence="1">The sequence shown here is derived from an EMBL/GenBank/DDBJ whole genome shotgun (WGS) entry which is preliminary data.</text>
</comment>
<sequence length="378" mass="44215">MINYQVLKVLYSSKSISRLSGNPKKSYKNGLVMIFVASLMVGNEQKKQHTLLENMQFCEGILAFPKLYLAEEHSKEIEKIVQGQLKNLFVKDPSTKKTADTIIELMRKAIDHKLKGKRYLLKFEELDRIIDLKLLFSHIQKNFNPNMSNHHWIEFDLKQGLVPSFPDFLTYANLVSLWNMFLDKQEELKIEQIEQVFNKDMKKLRLLNSELQALFISSWIQGVTFVESYIYYVFYNIQKGEYPLKTEKAKGFIKSQLPDDNQIIDKLIIPEFKTEHNKSDIANIKKLHKSYKTLNQTRNRLIHASAFEESDSSHLLPLINSNYNDLPSVLETCTDLVLAIEKVLPSDLKMLFWWDAMDHPIYKDLEKGNFVKRDDISI</sequence>
<gene>
    <name evidence="1" type="ORF">F7732_21135</name>
</gene>